<dbReference type="PANTHER" id="PTHR21505:SF8">
    <property type="entry name" value="DPT-YFP REPRESSOR BY OVEREXPRESSION, ISOFORM D-RELATED"/>
    <property type="match status" value="1"/>
</dbReference>
<dbReference type="EMBL" id="GEBQ01031249">
    <property type="protein sequence ID" value="JAT08728.1"/>
    <property type="molecule type" value="Transcribed_RNA"/>
</dbReference>
<proteinExistence type="predicted"/>
<protein>
    <recommendedName>
        <fullName evidence="2">MADF domain-containing protein</fullName>
    </recommendedName>
</protein>
<accession>A0A1B6KBA0</accession>
<dbReference type="PANTHER" id="PTHR21505">
    <property type="entry name" value="MADF DOMAIN-CONTAINING PROTEIN-RELATED"/>
    <property type="match status" value="1"/>
</dbReference>
<name>A0A1B6KBA0_9HEMI</name>
<organism evidence="1">
    <name type="scientific">Graphocephala atropunctata</name>
    <dbReference type="NCBI Taxonomy" id="36148"/>
    <lineage>
        <taxon>Eukaryota</taxon>
        <taxon>Metazoa</taxon>
        <taxon>Ecdysozoa</taxon>
        <taxon>Arthropoda</taxon>
        <taxon>Hexapoda</taxon>
        <taxon>Insecta</taxon>
        <taxon>Pterygota</taxon>
        <taxon>Neoptera</taxon>
        <taxon>Paraneoptera</taxon>
        <taxon>Hemiptera</taxon>
        <taxon>Auchenorrhyncha</taxon>
        <taxon>Membracoidea</taxon>
        <taxon>Cicadellidae</taxon>
        <taxon>Cicadellinae</taxon>
        <taxon>Cicadellini</taxon>
        <taxon>Graphocephala</taxon>
    </lineage>
</organism>
<dbReference type="AlphaFoldDB" id="A0A1B6KBA0"/>
<evidence type="ECO:0000313" key="1">
    <source>
        <dbReference type="EMBL" id="JAT08728.1"/>
    </source>
</evidence>
<evidence type="ECO:0008006" key="2">
    <source>
        <dbReference type="Google" id="ProtNLM"/>
    </source>
</evidence>
<gene>
    <name evidence="1" type="ORF">g.50355</name>
</gene>
<reference evidence="1" key="1">
    <citation type="submission" date="2015-11" db="EMBL/GenBank/DDBJ databases">
        <title>De novo transcriptome assembly of four potential Pierce s Disease insect vectors from Arizona vineyards.</title>
        <authorList>
            <person name="Tassone E.E."/>
        </authorList>
    </citation>
    <scope>NUCLEOTIDE SEQUENCE</scope>
</reference>
<sequence>MRRYQDLVECKSVVPDCNVDFVKKKIDLIRGNFRIEHKKINDSKRSGAGTDSVHVPTLWYYKLLLFVIRRKFASRSRQRQILMQTIHNRLIKTKDHADGDELKEY</sequence>